<organism evidence="2">
    <name type="scientific">hydrothermal vent metagenome</name>
    <dbReference type="NCBI Taxonomy" id="652676"/>
    <lineage>
        <taxon>unclassified sequences</taxon>
        <taxon>metagenomes</taxon>
        <taxon>ecological metagenomes</taxon>
    </lineage>
</organism>
<name>A0A3B0XI87_9ZZZZ</name>
<dbReference type="AlphaFoldDB" id="A0A3B0XI87"/>
<feature type="domain" description="SnoaL-like" evidence="1">
    <location>
        <begin position="9"/>
        <end position="113"/>
    </location>
</feature>
<evidence type="ECO:0000313" key="2">
    <source>
        <dbReference type="EMBL" id="VAW67371.1"/>
    </source>
</evidence>
<dbReference type="Pfam" id="PF12680">
    <property type="entry name" value="SnoaL_2"/>
    <property type="match status" value="1"/>
</dbReference>
<reference evidence="2" key="1">
    <citation type="submission" date="2018-06" db="EMBL/GenBank/DDBJ databases">
        <authorList>
            <person name="Zhirakovskaya E."/>
        </authorList>
    </citation>
    <scope>NUCLEOTIDE SEQUENCE</scope>
</reference>
<dbReference type="Gene3D" id="3.10.450.50">
    <property type="match status" value="1"/>
</dbReference>
<sequence length="167" mass="18798">MHPNEQLIHDFYTAFQQLDWQAMAALYTRDACFSDPVFCDLKGSDIAAMWHMLCLKAENFELSFGDIKADDNEGSARWEAHYTFSPSGGGRARRVHNIIFAEFQFAEGKISRHSDHFSFWRWSSMALGPAGRLLGWSGPIKRKVQSQAVVGLKSFMRKAGYGKSGPG</sequence>
<protein>
    <recommendedName>
        <fullName evidence="1">SnoaL-like domain-containing protein</fullName>
    </recommendedName>
</protein>
<proteinExistence type="predicted"/>
<dbReference type="SUPFAM" id="SSF54427">
    <property type="entry name" value="NTF2-like"/>
    <property type="match status" value="1"/>
</dbReference>
<dbReference type="InterPro" id="IPR032710">
    <property type="entry name" value="NTF2-like_dom_sf"/>
</dbReference>
<accession>A0A3B0XI87</accession>
<evidence type="ECO:0000259" key="1">
    <source>
        <dbReference type="Pfam" id="PF12680"/>
    </source>
</evidence>
<gene>
    <name evidence="2" type="ORF">MNBD_GAMMA09-2633</name>
</gene>
<dbReference type="InterPro" id="IPR037401">
    <property type="entry name" value="SnoaL-like"/>
</dbReference>
<dbReference type="EMBL" id="UOFI01000095">
    <property type="protein sequence ID" value="VAW67371.1"/>
    <property type="molecule type" value="Genomic_DNA"/>
</dbReference>